<sequence length="252" mass="29390">MIEEEIKFDEQTYVLLLNALNRKELTKKDTGLTSRVINNWDEEELIDDEREIKTTWRKFSVVDILWISTIGDLKEFGAGTNIIRKVKQHLFSKLPGRFGETRLERHIIQVISMAKPTFIVVDSTGDTEVLTGTQYLEKLQENRIGNHLVISLNKGVSENFEELHLSPFFEGLQKLSGKEKELLDIIRKNTFSSIHIRLRNGEMEMIEGREQIDIEKRIIDLLREQQYQNIEVKQQNGKVVSIERVVKRKLQG</sequence>
<evidence type="ECO:0000313" key="3">
    <source>
        <dbReference type="Proteomes" id="UP000798808"/>
    </source>
</evidence>
<proteinExistence type="predicted"/>
<gene>
    <name evidence="2" type="ORF">E1163_12440</name>
</gene>
<reference evidence="2 3" key="1">
    <citation type="submission" date="2019-02" db="EMBL/GenBank/DDBJ databases">
        <authorList>
            <person name="Goldberg S.R."/>
            <person name="Haltli B.A."/>
            <person name="Correa H."/>
            <person name="Russell K.G."/>
        </authorList>
    </citation>
    <scope>NUCLEOTIDE SEQUENCE [LARGE SCALE GENOMIC DNA]</scope>
    <source>
        <strain evidence="2 3">JCM 16186</strain>
    </source>
</reference>
<dbReference type="EMBL" id="SMLW01000537">
    <property type="protein sequence ID" value="MTI25756.1"/>
    <property type="molecule type" value="Genomic_DNA"/>
</dbReference>
<dbReference type="Pfam" id="PF13411">
    <property type="entry name" value="MerR_1"/>
    <property type="match status" value="1"/>
</dbReference>
<evidence type="ECO:0000259" key="1">
    <source>
        <dbReference type="Pfam" id="PF13411"/>
    </source>
</evidence>
<comment type="caution">
    <text evidence="2">The sequence shown here is derived from an EMBL/GenBank/DDBJ whole genome shotgun (WGS) entry which is preliminary data.</text>
</comment>
<organism evidence="2 3">
    <name type="scientific">Fulvivirga kasyanovii</name>
    <dbReference type="NCBI Taxonomy" id="396812"/>
    <lineage>
        <taxon>Bacteria</taxon>
        <taxon>Pseudomonadati</taxon>
        <taxon>Bacteroidota</taxon>
        <taxon>Cytophagia</taxon>
        <taxon>Cytophagales</taxon>
        <taxon>Fulvivirgaceae</taxon>
        <taxon>Fulvivirga</taxon>
    </lineage>
</organism>
<protein>
    <submittedName>
        <fullName evidence="2">MerR family transcriptional regulator</fullName>
    </submittedName>
</protein>
<dbReference type="InterPro" id="IPR000551">
    <property type="entry name" value="MerR-type_HTH_dom"/>
</dbReference>
<accession>A0ABW9RP23</accession>
<dbReference type="Gene3D" id="1.10.1660.10">
    <property type="match status" value="1"/>
</dbReference>
<dbReference type="RefSeq" id="WP_155172144.1">
    <property type="nucleotide sequence ID" value="NZ_BAAAFL010000012.1"/>
</dbReference>
<keyword evidence="3" id="KW-1185">Reference proteome</keyword>
<dbReference type="Proteomes" id="UP000798808">
    <property type="component" value="Unassembled WGS sequence"/>
</dbReference>
<evidence type="ECO:0000313" key="2">
    <source>
        <dbReference type="EMBL" id="MTI25756.1"/>
    </source>
</evidence>
<name>A0ABW9RP23_9BACT</name>
<feature type="domain" description="HTH merR-type" evidence="1">
    <location>
        <begin position="28"/>
        <end position="88"/>
    </location>
</feature>